<organism evidence="2 3">
    <name type="scientific">Croceibacterium xixiisoli</name>
    <dbReference type="NCBI Taxonomy" id="1476466"/>
    <lineage>
        <taxon>Bacteria</taxon>
        <taxon>Pseudomonadati</taxon>
        <taxon>Pseudomonadota</taxon>
        <taxon>Alphaproteobacteria</taxon>
        <taxon>Sphingomonadales</taxon>
        <taxon>Erythrobacteraceae</taxon>
        <taxon>Croceibacterium</taxon>
    </lineage>
</organism>
<evidence type="ECO:0000313" key="3">
    <source>
        <dbReference type="Proteomes" id="UP000469430"/>
    </source>
</evidence>
<dbReference type="AlphaFoldDB" id="A0A6I4TXA2"/>
<comment type="caution">
    <text evidence="2">The sequence shown here is derived from an EMBL/GenBank/DDBJ whole genome shotgun (WGS) entry which is preliminary data.</text>
</comment>
<keyword evidence="3" id="KW-1185">Reference proteome</keyword>
<gene>
    <name evidence="2" type="ORF">GRI97_17540</name>
</gene>
<dbReference type="Proteomes" id="UP000469430">
    <property type="component" value="Unassembled WGS sequence"/>
</dbReference>
<name>A0A6I4TXA2_9SPHN</name>
<dbReference type="EMBL" id="WTYJ01000005">
    <property type="protein sequence ID" value="MXP00796.1"/>
    <property type="molecule type" value="Genomic_DNA"/>
</dbReference>
<sequence>MGLARIAIMGAIGFAGYKLVRKCVADKDECGISEVRDAGPDSMRNAPEEGWDNVDQASDESFPASDPPANY</sequence>
<accession>A0A6I4TXA2</accession>
<feature type="region of interest" description="Disordered" evidence="1">
    <location>
        <begin position="34"/>
        <end position="71"/>
    </location>
</feature>
<dbReference type="OrthoDB" id="7873635at2"/>
<reference evidence="2 3" key="1">
    <citation type="submission" date="2019-12" db="EMBL/GenBank/DDBJ databases">
        <title>Genomic-based taxomic classification of the family Erythrobacteraceae.</title>
        <authorList>
            <person name="Xu L."/>
        </authorList>
    </citation>
    <scope>NUCLEOTIDE SEQUENCE [LARGE SCALE GENOMIC DNA]</scope>
    <source>
        <strain evidence="2 3">S36</strain>
    </source>
</reference>
<protein>
    <submittedName>
        <fullName evidence="2">Uncharacterized protein</fullName>
    </submittedName>
</protein>
<evidence type="ECO:0000256" key="1">
    <source>
        <dbReference type="SAM" id="MobiDB-lite"/>
    </source>
</evidence>
<proteinExistence type="predicted"/>
<evidence type="ECO:0000313" key="2">
    <source>
        <dbReference type="EMBL" id="MXP00796.1"/>
    </source>
</evidence>